<feature type="transmembrane region" description="Helical" evidence="1">
    <location>
        <begin position="41"/>
        <end position="64"/>
    </location>
</feature>
<dbReference type="Proteomes" id="UP000198844">
    <property type="component" value="Unassembled WGS sequence"/>
</dbReference>
<evidence type="ECO:0000256" key="1">
    <source>
        <dbReference type="SAM" id="Phobius"/>
    </source>
</evidence>
<protein>
    <recommendedName>
        <fullName evidence="2">DUF4396 domain-containing protein</fullName>
    </recommendedName>
</protein>
<name>A0A1I7EJ22_9BURK</name>
<evidence type="ECO:0000313" key="4">
    <source>
        <dbReference type="Proteomes" id="UP000198844"/>
    </source>
</evidence>
<evidence type="ECO:0000313" key="3">
    <source>
        <dbReference type="EMBL" id="SFU23940.1"/>
    </source>
</evidence>
<dbReference type="AlphaFoldDB" id="A0A1I7EJ22"/>
<keyword evidence="1" id="KW-0472">Membrane</keyword>
<sequence length="258" mass="28590">MLSTKRWRRGGWVARNEVRVTSPAKHSQMDGARKRRTSTMAWHGSISFPTVWLTLSIVSAAVVACDVTMGAHRQPMAVMSVAWPLTVLYWGPVGLFFYYRFGRSNPGVKRESPPMWWATFLGATHCGAGCALGDFIGEWLVFALSIRIAGSEPAARLATAFILAYLFGVAFQYFSIAPMRGLGFRDGIVAAVKADTLSLLAYELGMFGCMIALAPLFHPSKPTHASYWVFMQGAMIAGFVTTYPVNYWLIRRGIKEKM</sequence>
<dbReference type="InterPro" id="IPR025509">
    <property type="entry name" value="DUF4396"/>
</dbReference>
<accession>A0A1I7EJ22</accession>
<proteinExistence type="predicted"/>
<feature type="transmembrane region" description="Helical" evidence="1">
    <location>
        <begin position="154"/>
        <end position="176"/>
    </location>
</feature>
<feature type="transmembrane region" description="Helical" evidence="1">
    <location>
        <begin position="120"/>
        <end position="142"/>
    </location>
</feature>
<dbReference type="RefSeq" id="WP_244179489.1">
    <property type="nucleotide sequence ID" value="NZ_FPBH01000024.1"/>
</dbReference>
<gene>
    <name evidence="3" type="ORF">SAMN05192563_102410</name>
</gene>
<evidence type="ECO:0000259" key="2">
    <source>
        <dbReference type="Pfam" id="PF14342"/>
    </source>
</evidence>
<organism evidence="3 4">
    <name type="scientific">Paraburkholderia aspalathi</name>
    <dbReference type="NCBI Taxonomy" id="1324617"/>
    <lineage>
        <taxon>Bacteria</taxon>
        <taxon>Pseudomonadati</taxon>
        <taxon>Pseudomonadota</taxon>
        <taxon>Betaproteobacteria</taxon>
        <taxon>Burkholderiales</taxon>
        <taxon>Burkholderiaceae</taxon>
        <taxon>Paraburkholderia</taxon>
    </lineage>
</organism>
<feature type="transmembrane region" description="Helical" evidence="1">
    <location>
        <begin position="229"/>
        <end position="250"/>
    </location>
</feature>
<dbReference type="EMBL" id="FPBH01000024">
    <property type="protein sequence ID" value="SFU23940.1"/>
    <property type="molecule type" value="Genomic_DNA"/>
</dbReference>
<dbReference type="Pfam" id="PF14342">
    <property type="entry name" value="DUF4396"/>
    <property type="match status" value="1"/>
</dbReference>
<keyword evidence="1" id="KW-1133">Transmembrane helix</keyword>
<feature type="transmembrane region" description="Helical" evidence="1">
    <location>
        <begin position="197"/>
        <end position="217"/>
    </location>
</feature>
<keyword evidence="1" id="KW-0812">Transmembrane</keyword>
<feature type="domain" description="DUF4396" evidence="2">
    <location>
        <begin position="116"/>
        <end position="255"/>
    </location>
</feature>
<feature type="transmembrane region" description="Helical" evidence="1">
    <location>
        <begin position="76"/>
        <end position="99"/>
    </location>
</feature>
<reference evidence="3 4" key="1">
    <citation type="submission" date="2016-10" db="EMBL/GenBank/DDBJ databases">
        <authorList>
            <person name="de Groot N.N."/>
        </authorList>
    </citation>
    <scope>NUCLEOTIDE SEQUENCE [LARGE SCALE GENOMIC DNA]</scope>
    <source>
        <strain evidence="3 4">LMG 27731</strain>
    </source>
</reference>